<evidence type="ECO:0000256" key="1">
    <source>
        <dbReference type="ARBA" id="ARBA00006566"/>
    </source>
</evidence>
<evidence type="ECO:0000256" key="10">
    <source>
        <dbReference type="NCBIfam" id="TIGR00131"/>
    </source>
</evidence>
<dbReference type="NCBIfam" id="TIGR00131">
    <property type="entry name" value="gal_kin"/>
    <property type="match status" value="1"/>
</dbReference>
<keyword evidence="6" id="KW-0067">ATP-binding</keyword>
<protein>
    <recommendedName>
        <fullName evidence="10">Galactokinase</fullName>
        <ecNumber evidence="10">2.7.1.6</ecNumber>
    </recommendedName>
</protein>
<dbReference type="PROSITE" id="PS00106">
    <property type="entry name" value="GALACTOKINASE"/>
    <property type="match status" value="1"/>
</dbReference>
<dbReference type="InterPro" id="IPR000705">
    <property type="entry name" value="Galactokinase"/>
</dbReference>
<evidence type="ECO:0000256" key="5">
    <source>
        <dbReference type="ARBA" id="ARBA00022777"/>
    </source>
</evidence>
<dbReference type="Gene3D" id="3.30.70.890">
    <property type="entry name" value="GHMP kinase, C-terminal domain"/>
    <property type="match status" value="1"/>
</dbReference>
<dbReference type="PRINTS" id="PR00959">
    <property type="entry name" value="MEVGALKINASE"/>
</dbReference>
<dbReference type="EMBL" id="MAXA01000225">
    <property type="protein sequence ID" value="OHV27101.1"/>
    <property type="molecule type" value="Genomic_DNA"/>
</dbReference>
<sequence length="424" mass="43353">MSQRGEVSATAGGVGATPAPGSPGTPGAAERAVAAFVRCHGARPAYLVRSPGRVNLIGEHTDYNGGLCLPVAIDLELCLAFSPSPRATSGHGFVEVLSEHRAAPARIGLPPPPPPEPGSPGRAGAAQSGWAGYVEGVVVMAASVAGAAASRGWYGTLASDLPLGAGLSSSAALELAVARACAVVWDTGWDPIGAARLAQRAENGWVGAATGLLDQIACAAATAGHALEIDFRDLTVTAVTVPDSVVVAVVDTGTRRELVTSAYAQRRAECERAAAGLGVASLRDLGDRLPADAARRLDPVALRRARHIVTENTRVRELADALRRADLPRAGAVLLDGHRSIRDDFEVSGPELDAAVEVCRNAPGCHGARMTGGGFAGCVIALVDADSAAGFARAVVGPYRRRTGRDAVIHRCVPVGGTSLVDPR</sequence>
<keyword evidence="9" id="KW-0119">Carbohydrate metabolism</keyword>
<dbReference type="InterPro" id="IPR019741">
    <property type="entry name" value="Galactokinase_CS"/>
</dbReference>
<dbReference type="InterPro" id="IPR006206">
    <property type="entry name" value="Mevalonate/galactokinase"/>
</dbReference>
<comment type="similarity">
    <text evidence="1">Belongs to the GHMP kinase family. GalK subfamily.</text>
</comment>
<feature type="domain" description="GHMP kinase N-terminal" evidence="12">
    <location>
        <begin position="152"/>
        <end position="219"/>
    </location>
</feature>
<dbReference type="InterPro" id="IPR006204">
    <property type="entry name" value="GHMP_kinase_N_dom"/>
</dbReference>
<gene>
    <name evidence="15" type="ORF">BBK14_21140</name>
</gene>
<dbReference type="Pfam" id="PF00288">
    <property type="entry name" value="GHMP_kinases_N"/>
    <property type="match status" value="1"/>
</dbReference>
<dbReference type="SUPFAM" id="SSF54211">
    <property type="entry name" value="Ribosomal protein S5 domain 2-like"/>
    <property type="match status" value="1"/>
</dbReference>
<dbReference type="InterPro" id="IPR019539">
    <property type="entry name" value="GalKase_N"/>
</dbReference>
<feature type="compositionally biased region" description="Low complexity" evidence="11">
    <location>
        <begin position="7"/>
        <end position="19"/>
    </location>
</feature>
<dbReference type="InterPro" id="IPR020568">
    <property type="entry name" value="Ribosomal_Su5_D2-typ_SF"/>
</dbReference>
<evidence type="ECO:0000313" key="16">
    <source>
        <dbReference type="Proteomes" id="UP000179769"/>
    </source>
</evidence>
<dbReference type="PRINTS" id="PR00473">
    <property type="entry name" value="GALCTOKINASE"/>
</dbReference>
<dbReference type="GO" id="GO:0004335">
    <property type="term" value="F:galactokinase activity"/>
    <property type="evidence" value="ECO:0007669"/>
    <property type="project" value="UniProtKB-UniRule"/>
</dbReference>
<evidence type="ECO:0000256" key="11">
    <source>
        <dbReference type="SAM" id="MobiDB-lite"/>
    </source>
</evidence>
<feature type="region of interest" description="Disordered" evidence="11">
    <location>
        <begin position="1"/>
        <end position="28"/>
    </location>
</feature>
<proteinExistence type="inferred from homology"/>
<dbReference type="GO" id="GO:0005829">
    <property type="term" value="C:cytosol"/>
    <property type="evidence" value="ECO:0007669"/>
    <property type="project" value="TreeGrafter"/>
</dbReference>
<keyword evidence="16" id="KW-1185">Reference proteome</keyword>
<dbReference type="GO" id="GO:0046872">
    <property type="term" value="F:metal ion binding"/>
    <property type="evidence" value="ECO:0007669"/>
    <property type="project" value="UniProtKB-KW"/>
</dbReference>
<keyword evidence="5 15" id="KW-0418">Kinase</keyword>
<organism evidence="15 16">
    <name type="scientific">Parafrankia soli</name>
    <dbReference type="NCBI Taxonomy" id="2599596"/>
    <lineage>
        <taxon>Bacteria</taxon>
        <taxon>Bacillati</taxon>
        <taxon>Actinomycetota</taxon>
        <taxon>Actinomycetes</taxon>
        <taxon>Frankiales</taxon>
        <taxon>Frankiaceae</taxon>
        <taxon>Parafrankia</taxon>
    </lineage>
</organism>
<dbReference type="Pfam" id="PF08544">
    <property type="entry name" value="GHMP_kinases_C"/>
    <property type="match status" value="1"/>
</dbReference>
<dbReference type="EC" id="2.7.1.6" evidence="10"/>
<reference evidence="16" key="1">
    <citation type="submission" date="2016-07" db="EMBL/GenBank/DDBJ databases">
        <title>Frankia sp. NRRL B-16219 Genome sequencing.</title>
        <authorList>
            <person name="Ghodhbane-Gtari F."/>
            <person name="Swanson E."/>
            <person name="Gueddou A."/>
            <person name="Louati M."/>
            <person name="Nouioui I."/>
            <person name="Hezbri K."/>
            <person name="Abebe-Akele F."/>
            <person name="Simpson S."/>
            <person name="Morris K."/>
            <person name="Thomas K."/>
            <person name="Gtari M."/>
            <person name="Tisa L.S."/>
        </authorList>
    </citation>
    <scope>NUCLEOTIDE SEQUENCE [LARGE SCALE GENOMIC DNA]</scope>
    <source>
        <strain evidence="16">NRRL B-16219</strain>
    </source>
</reference>
<evidence type="ECO:0000256" key="4">
    <source>
        <dbReference type="ARBA" id="ARBA00022741"/>
    </source>
</evidence>
<evidence type="ECO:0000313" key="15">
    <source>
        <dbReference type="EMBL" id="OHV27101.1"/>
    </source>
</evidence>
<dbReference type="FunFam" id="3.30.70.890:FF:000001">
    <property type="entry name" value="Galactokinase"/>
    <property type="match status" value="1"/>
</dbReference>
<dbReference type="PANTHER" id="PTHR10457">
    <property type="entry name" value="MEVALONATE KINASE/GALACTOKINASE"/>
    <property type="match status" value="1"/>
</dbReference>
<dbReference type="PIRSF" id="PIRSF000530">
    <property type="entry name" value="Galactokinase"/>
    <property type="match status" value="1"/>
</dbReference>
<keyword evidence="3" id="KW-0479">Metal-binding</keyword>
<evidence type="ECO:0000256" key="7">
    <source>
        <dbReference type="ARBA" id="ARBA00022842"/>
    </source>
</evidence>
<dbReference type="InterPro" id="IPR036554">
    <property type="entry name" value="GHMP_kinase_C_sf"/>
</dbReference>
<dbReference type="Pfam" id="PF10509">
    <property type="entry name" value="GalKase_gal_bdg"/>
    <property type="match status" value="1"/>
</dbReference>
<dbReference type="GO" id="GO:0005524">
    <property type="term" value="F:ATP binding"/>
    <property type="evidence" value="ECO:0007669"/>
    <property type="project" value="UniProtKB-UniRule"/>
</dbReference>
<dbReference type="Proteomes" id="UP000179769">
    <property type="component" value="Unassembled WGS sequence"/>
</dbReference>
<feature type="region of interest" description="Disordered" evidence="11">
    <location>
        <begin position="105"/>
        <end position="125"/>
    </location>
</feature>
<dbReference type="InterPro" id="IPR013750">
    <property type="entry name" value="GHMP_kinase_C_dom"/>
</dbReference>
<evidence type="ECO:0000259" key="12">
    <source>
        <dbReference type="Pfam" id="PF00288"/>
    </source>
</evidence>
<dbReference type="SUPFAM" id="SSF55060">
    <property type="entry name" value="GHMP Kinase, C-terminal domain"/>
    <property type="match status" value="1"/>
</dbReference>
<evidence type="ECO:0000256" key="2">
    <source>
        <dbReference type="ARBA" id="ARBA00022679"/>
    </source>
</evidence>
<keyword evidence="8" id="KW-0299">Galactose metabolism</keyword>
<evidence type="ECO:0000259" key="13">
    <source>
        <dbReference type="Pfam" id="PF08544"/>
    </source>
</evidence>
<dbReference type="Gene3D" id="3.30.230.10">
    <property type="match status" value="1"/>
</dbReference>
<dbReference type="RefSeq" id="WP_071065085.1">
    <property type="nucleotide sequence ID" value="NZ_MAXA01000225.1"/>
</dbReference>
<evidence type="ECO:0000256" key="8">
    <source>
        <dbReference type="ARBA" id="ARBA00023144"/>
    </source>
</evidence>
<dbReference type="OrthoDB" id="250531at2"/>
<keyword evidence="7" id="KW-0460">Magnesium</keyword>
<evidence type="ECO:0000256" key="9">
    <source>
        <dbReference type="ARBA" id="ARBA00023277"/>
    </source>
</evidence>
<dbReference type="InterPro" id="IPR006203">
    <property type="entry name" value="GHMP_knse_ATP-bd_CS"/>
</dbReference>
<evidence type="ECO:0000256" key="3">
    <source>
        <dbReference type="ARBA" id="ARBA00022723"/>
    </source>
</evidence>
<dbReference type="InterPro" id="IPR014721">
    <property type="entry name" value="Ribsml_uS5_D2-typ_fold_subgr"/>
</dbReference>
<name>A0A1S1Q0Q2_9ACTN</name>
<evidence type="ECO:0000256" key="6">
    <source>
        <dbReference type="ARBA" id="ARBA00022840"/>
    </source>
</evidence>
<dbReference type="PROSITE" id="PS00627">
    <property type="entry name" value="GHMP_KINASES_ATP"/>
    <property type="match status" value="1"/>
</dbReference>
<comment type="caution">
    <text evidence="15">The sequence shown here is derived from an EMBL/GenBank/DDBJ whole genome shotgun (WGS) entry which is preliminary data.</text>
</comment>
<feature type="compositionally biased region" description="Pro residues" evidence="11">
    <location>
        <begin position="109"/>
        <end position="118"/>
    </location>
</feature>
<feature type="domain" description="Galactokinase N-terminal" evidence="14">
    <location>
        <begin position="35"/>
        <end position="83"/>
    </location>
</feature>
<keyword evidence="2" id="KW-0808">Transferase</keyword>
<dbReference type="PANTHER" id="PTHR10457:SF7">
    <property type="entry name" value="GALACTOKINASE-RELATED"/>
    <property type="match status" value="1"/>
</dbReference>
<keyword evidence="4" id="KW-0547">Nucleotide-binding</keyword>
<accession>A0A1S1Q0Q2</accession>
<dbReference type="AlphaFoldDB" id="A0A1S1Q0Q2"/>
<evidence type="ECO:0000259" key="14">
    <source>
        <dbReference type="Pfam" id="PF10509"/>
    </source>
</evidence>
<feature type="domain" description="GHMP kinase C-terminal" evidence="13">
    <location>
        <begin position="319"/>
        <end position="395"/>
    </location>
</feature>
<dbReference type="GO" id="GO:0006012">
    <property type="term" value="P:galactose metabolic process"/>
    <property type="evidence" value="ECO:0007669"/>
    <property type="project" value="UniProtKB-UniRule"/>
</dbReference>